<feature type="domain" description="CDC20/Fizzy WD40" evidence="9">
    <location>
        <begin position="237"/>
        <end position="530"/>
    </location>
</feature>
<dbReference type="GO" id="GO:1990757">
    <property type="term" value="F:ubiquitin ligase activator activity"/>
    <property type="evidence" value="ECO:0007669"/>
    <property type="project" value="TreeGrafter"/>
</dbReference>
<dbReference type="Proteomes" id="UP001149090">
    <property type="component" value="Unassembled WGS sequence"/>
</dbReference>
<dbReference type="InterPro" id="IPR033010">
    <property type="entry name" value="Cdc20/Fizzy"/>
</dbReference>
<dbReference type="GO" id="GO:1905786">
    <property type="term" value="P:positive regulation of anaphase-promoting complex-dependent catabolic process"/>
    <property type="evidence" value="ECO:0007669"/>
    <property type="project" value="TreeGrafter"/>
</dbReference>
<dbReference type="InterPro" id="IPR001680">
    <property type="entry name" value="WD40_rpt"/>
</dbReference>
<feature type="region of interest" description="Disordered" evidence="8">
    <location>
        <begin position="160"/>
        <end position="182"/>
    </location>
</feature>
<dbReference type="InterPro" id="IPR015943">
    <property type="entry name" value="WD40/YVTN_repeat-like_dom_sf"/>
</dbReference>
<feature type="compositionally biased region" description="Polar residues" evidence="8">
    <location>
        <begin position="35"/>
        <end position="46"/>
    </location>
</feature>
<evidence type="ECO:0000256" key="4">
    <source>
        <dbReference type="ARBA" id="ARBA00022737"/>
    </source>
</evidence>
<keyword evidence="6" id="KW-0131">Cell cycle</keyword>
<evidence type="ECO:0000256" key="3">
    <source>
        <dbReference type="ARBA" id="ARBA00022618"/>
    </source>
</evidence>
<dbReference type="PANTHER" id="PTHR19918">
    <property type="entry name" value="CELL DIVISION CYCLE 20 CDC20 FIZZY -RELATED"/>
    <property type="match status" value="1"/>
</dbReference>
<evidence type="ECO:0000256" key="2">
    <source>
        <dbReference type="ARBA" id="ARBA00022574"/>
    </source>
</evidence>
<proteinExistence type="inferred from homology"/>
<evidence type="ECO:0000313" key="10">
    <source>
        <dbReference type="EMBL" id="KAJ5067931.1"/>
    </source>
</evidence>
<protein>
    <submittedName>
        <fullName evidence="10">Cell division cycle 20 cdc20 fizzy -related</fullName>
    </submittedName>
</protein>
<keyword evidence="5" id="KW-0498">Mitosis</keyword>
<dbReference type="SUPFAM" id="SSF50998">
    <property type="entry name" value="Quinoprotein alcohol dehydrogenase-like"/>
    <property type="match status" value="1"/>
</dbReference>
<dbReference type="GO" id="GO:0010997">
    <property type="term" value="F:anaphase-promoting complex binding"/>
    <property type="evidence" value="ECO:0007669"/>
    <property type="project" value="InterPro"/>
</dbReference>
<dbReference type="InterPro" id="IPR011047">
    <property type="entry name" value="Quinoprotein_ADH-like_sf"/>
</dbReference>
<evidence type="ECO:0000256" key="5">
    <source>
        <dbReference type="ARBA" id="ARBA00022776"/>
    </source>
</evidence>
<dbReference type="PROSITE" id="PS50294">
    <property type="entry name" value="WD_REPEATS_REGION"/>
    <property type="match status" value="2"/>
</dbReference>
<keyword evidence="4" id="KW-0677">Repeat</keyword>
<feature type="repeat" description="WD" evidence="7">
    <location>
        <begin position="499"/>
        <end position="540"/>
    </location>
</feature>
<feature type="repeat" description="WD" evidence="7">
    <location>
        <begin position="368"/>
        <end position="400"/>
    </location>
</feature>
<comment type="similarity">
    <text evidence="1">Belongs to the WD repeat CDC20/Fizzy family.</text>
</comment>
<evidence type="ECO:0000256" key="7">
    <source>
        <dbReference type="PROSITE-ProRule" id="PRU00221"/>
    </source>
</evidence>
<dbReference type="Gene3D" id="2.130.10.10">
    <property type="entry name" value="YVTN repeat-like/Quinoprotein amine dehydrogenase"/>
    <property type="match status" value="1"/>
</dbReference>
<dbReference type="EMBL" id="JAPDFW010000123">
    <property type="protein sequence ID" value="KAJ5067931.1"/>
    <property type="molecule type" value="Genomic_DNA"/>
</dbReference>
<dbReference type="Pfam" id="PF24807">
    <property type="entry name" value="WD40_CDC20-Fz"/>
    <property type="match status" value="1"/>
</dbReference>
<dbReference type="GO" id="GO:0051301">
    <property type="term" value="P:cell division"/>
    <property type="evidence" value="ECO:0007669"/>
    <property type="project" value="UniProtKB-KW"/>
</dbReference>
<feature type="region of interest" description="Disordered" evidence="8">
    <location>
        <begin position="13"/>
        <end position="114"/>
    </location>
</feature>
<accession>A0A9Q0R663</accession>
<dbReference type="OrthoDB" id="10263272at2759"/>
<evidence type="ECO:0000256" key="1">
    <source>
        <dbReference type="ARBA" id="ARBA00006445"/>
    </source>
</evidence>
<evidence type="ECO:0000313" key="11">
    <source>
        <dbReference type="Proteomes" id="UP001149090"/>
    </source>
</evidence>
<evidence type="ECO:0000259" key="9">
    <source>
        <dbReference type="Pfam" id="PF24807"/>
    </source>
</evidence>
<name>A0A9Q0R663_ANAIG</name>
<evidence type="ECO:0000256" key="6">
    <source>
        <dbReference type="ARBA" id="ARBA00023306"/>
    </source>
</evidence>
<dbReference type="GO" id="GO:0031145">
    <property type="term" value="P:anaphase-promoting complex-dependent catabolic process"/>
    <property type="evidence" value="ECO:0007669"/>
    <property type="project" value="TreeGrafter"/>
</dbReference>
<dbReference type="InterPro" id="IPR056150">
    <property type="entry name" value="WD40_CDC20-Fz"/>
</dbReference>
<dbReference type="GO" id="GO:0005680">
    <property type="term" value="C:anaphase-promoting complex"/>
    <property type="evidence" value="ECO:0007669"/>
    <property type="project" value="TreeGrafter"/>
</dbReference>
<feature type="compositionally biased region" description="Basic and acidic residues" evidence="8">
    <location>
        <begin position="104"/>
        <end position="114"/>
    </location>
</feature>
<keyword evidence="2 7" id="KW-0853">WD repeat</keyword>
<dbReference type="PROSITE" id="PS50082">
    <property type="entry name" value="WD_REPEATS_2"/>
    <property type="match status" value="3"/>
</dbReference>
<comment type="caution">
    <text evidence="10">The sequence shown here is derived from an EMBL/GenBank/DDBJ whole genome shotgun (WGS) entry which is preliminary data.</text>
</comment>
<dbReference type="SMART" id="SM00320">
    <property type="entry name" value="WD40"/>
    <property type="match status" value="6"/>
</dbReference>
<dbReference type="OMA" id="INITACE"/>
<organism evidence="10 11">
    <name type="scientific">Anaeramoeba ignava</name>
    <name type="common">Anaerobic marine amoeba</name>
    <dbReference type="NCBI Taxonomy" id="1746090"/>
    <lineage>
        <taxon>Eukaryota</taxon>
        <taxon>Metamonada</taxon>
        <taxon>Anaeramoebidae</taxon>
        <taxon>Anaeramoeba</taxon>
    </lineage>
</organism>
<dbReference type="AlphaFoldDB" id="A0A9Q0R663"/>
<reference evidence="10" key="1">
    <citation type="submission" date="2022-10" db="EMBL/GenBank/DDBJ databases">
        <title>Novel sulphate-reducing endosymbionts in the free-living metamonad Anaeramoeba.</title>
        <authorList>
            <person name="Jerlstrom-Hultqvist J."/>
            <person name="Cepicka I."/>
            <person name="Gallot-Lavallee L."/>
            <person name="Salas-Leiva D."/>
            <person name="Curtis B.A."/>
            <person name="Zahonova K."/>
            <person name="Pipaliya S."/>
            <person name="Dacks J."/>
            <person name="Roger A.J."/>
        </authorList>
    </citation>
    <scope>NUCLEOTIDE SEQUENCE</scope>
    <source>
        <strain evidence="10">BMAN</strain>
    </source>
</reference>
<dbReference type="CDD" id="cd00200">
    <property type="entry name" value="WD40"/>
    <property type="match status" value="1"/>
</dbReference>
<gene>
    <name evidence="10" type="ORF">M0811_12738</name>
</gene>
<keyword evidence="3 10" id="KW-0132">Cell division</keyword>
<dbReference type="PANTHER" id="PTHR19918:SF8">
    <property type="entry name" value="FI02843P"/>
    <property type="match status" value="1"/>
</dbReference>
<evidence type="ECO:0000256" key="8">
    <source>
        <dbReference type="SAM" id="MobiDB-lite"/>
    </source>
</evidence>
<sequence length="572" mass="64913">MNQKIFDDLFRFDTPLNPKNLRRVSSFNENRKKTPIQNRKGNSNKNGEPKTPIFSNKKNRNENKNNLRNSNSRSRSRTKTRSTSKSRSKSNQKSNSKSNSKKTPRCDRFIPTRNEDLNISNFHLTNEETISNIQEEDTPKKIQYKNALTTSLLMNENFNTNQSNFSQSKKKEEQDPHFSNLENSNQKDYKILRFKDKAPPPSPGIQQSNILYSQNKFDSKKKSRTSRVIPQVPERILDAPDFVDDYYLNLLDWGSDSILAVALGPSVYLWNSKDAQVSELFEPDESEEDETITAVSWIQSGNVIALGKTDGCVELWDCEKQMKIRSMDGHLARVGALSWNSHILSSGSRDTAIFHHDVRIAQHKTAVLKGHSQEVCGLKWSPDGNQLASGGNDNILNIWNAHSHTSPEFILREHTAAVKAIDWCPWQRYLLATGGGTADAKIKFWNTQNGNCLNTIDSGSQVCALKWSTTHREFVSSHGFSQFQLSVWKYPSLTKITDLTGHTSRVLQLALSPDGSTVCSVAGDETLRFWKIFSSNDSLKSNSLISEKKFKQISNQNLSNHKKGTIEYFNIR</sequence>
<feature type="compositionally biased region" description="Basic residues" evidence="8">
    <location>
        <begin position="74"/>
        <end position="90"/>
    </location>
</feature>
<keyword evidence="11" id="KW-1185">Reference proteome</keyword>
<feature type="repeat" description="WD" evidence="7">
    <location>
        <begin position="285"/>
        <end position="326"/>
    </location>
</feature>